<evidence type="ECO:0000313" key="7">
    <source>
        <dbReference type="Proteomes" id="UP001198862"/>
    </source>
</evidence>
<accession>A0ABS8L299</accession>
<dbReference type="SMART" id="SM00422">
    <property type="entry name" value="HTH_MERR"/>
    <property type="match status" value="1"/>
</dbReference>
<gene>
    <name evidence="6" type="ORF">LJ725_26160</name>
</gene>
<keyword evidence="3" id="KW-0238">DNA-binding</keyword>
<name>A0ABS8L299_9HYPH</name>
<keyword evidence="4" id="KW-0804">Transcription</keyword>
<comment type="caution">
    <text evidence="6">The sequence shown here is derived from an EMBL/GenBank/DDBJ whole genome shotgun (WGS) entry which is preliminary data.</text>
</comment>
<keyword evidence="2" id="KW-0805">Transcription regulation</keyword>
<dbReference type="RefSeq" id="WP_230553895.1">
    <property type="nucleotide sequence ID" value="NZ_JAJISD010000015.1"/>
</dbReference>
<dbReference type="Gene3D" id="1.10.1660.10">
    <property type="match status" value="1"/>
</dbReference>
<reference evidence="6 7" key="1">
    <citation type="submission" date="2021-11" db="EMBL/GenBank/DDBJ databases">
        <authorList>
            <person name="Lee D.-H."/>
            <person name="Kim S.-B."/>
        </authorList>
    </citation>
    <scope>NUCLEOTIDE SEQUENCE [LARGE SCALE GENOMIC DNA]</scope>
    <source>
        <strain evidence="6 7">KCTC 52223</strain>
    </source>
</reference>
<dbReference type="SUPFAM" id="SSF46955">
    <property type="entry name" value="Putative DNA-binding domain"/>
    <property type="match status" value="1"/>
</dbReference>
<dbReference type="InterPro" id="IPR009061">
    <property type="entry name" value="DNA-bd_dom_put_sf"/>
</dbReference>
<dbReference type="PROSITE" id="PS50937">
    <property type="entry name" value="HTH_MERR_2"/>
    <property type="match status" value="1"/>
</dbReference>
<dbReference type="CDD" id="cd04785">
    <property type="entry name" value="HTH_CadR-PbrR-like"/>
    <property type="match status" value="1"/>
</dbReference>
<proteinExistence type="predicted"/>
<dbReference type="PROSITE" id="PS00552">
    <property type="entry name" value="HTH_MERR_1"/>
    <property type="match status" value="1"/>
</dbReference>
<evidence type="ECO:0000256" key="4">
    <source>
        <dbReference type="ARBA" id="ARBA00023163"/>
    </source>
</evidence>
<protein>
    <submittedName>
        <fullName evidence="6">Helix-turn-helix domain-containing protein</fullName>
    </submittedName>
</protein>
<organism evidence="6 7">
    <name type="scientific">Reyranella aquatilis</name>
    <dbReference type="NCBI Taxonomy" id="2035356"/>
    <lineage>
        <taxon>Bacteria</taxon>
        <taxon>Pseudomonadati</taxon>
        <taxon>Pseudomonadota</taxon>
        <taxon>Alphaproteobacteria</taxon>
        <taxon>Hyphomicrobiales</taxon>
        <taxon>Reyranellaceae</taxon>
        <taxon>Reyranella</taxon>
    </lineage>
</organism>
<keyword evidence="1" id="KW-0678">Repressor</keyword>
<dbReference type="PANTHER" id="PTHR30204">
    <property type="entry name" value="REDOX-CYCLING DRUG-SENSING TRANSCRIPTIONAL ACTIVATOR SOXR"/>
    <property type="match status" value="1"/>
</dbReference>
<dbReference type="EMBL" id="JAJISD010000015">
    <property type="protein sequence ID" value="MCC8432474.1"/>
    <property type="molecule type" value="Genomic_DNA"/>
</dbReference>
<evidence type="ECO:0000256" key="1">
    <source>
        <dbReference type="ARBA" id="ARBA00022491"/>
    </source>
</evidence>
<dbReference type="InterPro" id="IPR000551">
    <property type="entry name" value="MerR-type_HTH_dom"/>
</dbReference>
<sequence length="135" mass="15247">MSAPDIFSIGVLSERSGVNIETIRYYERAGLLQKPARSPGGYRLYRTVDVTRLSFIRRARDLGFSLDEIRHLLDLADQKFRSCRRVHDIGLTHLTEVRAKIRDLRRMEGILATMVKACANGTMPTCPLLEVLASA</sequence>
<dbReference type="PANTHER" id="PTHR30204:SF69">
    <property type="entry name" value="MERR-FAMILY TRANSCRIPTIONAL REGULATOR"/>
    <property type="match status" value="1"/>
</dbReference>
<evidence type="ECO:0000256" key="2">
    <source>
        <dbReference type="ARBA" id="ARBA00023015"/>
    </source>
</evidence>
<evidence type="ECO:0000313" key="6">
    <source>
        <dbReference type="EMBL" id="MCC8432474.1"/>
    </source>
</evidence>
<dbReference type="InterPro" id="IPR047057">
    <property type="entry name" value="MerR_fam"/>
</dbReference>
<evidence type="ECO:0000256" key="3">
    <source>
        <dbReference type="ARBA" id="ARBA00023125"/>
    </source>
</evidence>
<evidence type="ECO:0000259" key="5">
    <source>
        <dbReference type="PROSITE" id="PS50937"/>
    </source>
</evidence>
<dbReference type="PRINTS" id="PR00040">
    <property type="entry name" value="HTHMERR"/>
</dbReference>
<dbReference type="Pfam" id="PF13411">
    <property type="entry name" value="MerR_1"/>
    <property type="match status" value="1"/>
</dbReference>
<feature type="domain" description="HTH merR-type" evidence="5">
    <location>
        <begin position="6"/>
        <end position="75"/>
    </location>
</feature>
<dbReference type="Proteomes" id="UP001198862">
    <property type="component" value="Unassembled WGS sequence"/>
</dbReference>
<keyword evidence="7" id="KW-1185">Reference proteome</keyword>